<protein>
    <submittedName>
        <fullName evidence="1">Uncharacterized protein</fullName>
    </submittedName>
</protein>
<evidence type="ECO:0000313" key="1">
    <source>
        <dbReference type="EMBL" id="JAD37435.1"/>
    </source>
</evidence>
<accession>A0A0A9LE36</accession>
<reference evidence="1" key="2">
    <citation type="journal article" date="2015" name="Data Brief">
        <title>Shoot transcriptome of the giant reed, Arundo donax.</title>
        <authorList>
            <person name="Barrero R.A."/>
            <person name="Guerrero F.D."/>
            <person name="Moolhuijzen P."/>
            <person name="Goolsby J.A."/>
            <person name="Tidwell J."/>
            <person name="Bellgard S.E."/>
            <person name="Bellgard M.I."/>
        </authorList>
    </citation>
    <scope>NUCLEOTIDE SEQUENCE</scope>
    <source>
        <tissue evidence="1">Shoot tissue taken approximately 20 cm above the soil surface</tissue>
    </source>
</reference>
<dbReference type="AlphaFoldDB" id="A0A0A9LE36"/>
<organism evidence="1">
    <name type="scientific">Arundo donax</name>
    <name type="common">Giant reed</name>
    <name type="synonym">Donax arundinaceus</name>
    <dbReference type="NCBI Taxonomy" id="35708"/>
    <lineage>
        <taxon>Eukaryota</taxon>
        <taxon>Viridiplantae</taxon>
        <taxon>Streptophyta</taxon>
        <taxon>Embryophyta</taxon>
        <taxon>Tracheophyta</taxon>
        <taxon>Spermatophyta</taxon>
        <taxon>Magnoliopsida</taxon>
        <taxon>Liliopsida</taxon>
        <taxon>Poales</taxon>
        <taxon>Poaceae</taxon>
        <taxon>PACMAD clade</taxon>
        <taxon>Arundinoideae</taxon>
        <taxon>Arundineae</taxon>
        <taxon>Arundo</taxon>
    </lineage>
</organism>
<sequence length="57" mass="6410">MRWVEWRVRSGCRLVGFFPATVKVSLPHTLDMSPMDDGLLPRAVYLGTESLDLCADT</sequence>
<dbReference type="EMBL" id="GBRH01260460">
    <property type="protein sequence ID" value="JAD37435.1"/>
    <property type="molecule type" value="Transcribed_RNA"/>
</dbReference>
<proteinExistence type="predicted"/>
<name>A0A0A9LE36_ARUDO</name>
<reference evidence="1" key="1">
    <citation type="submission" date="2014-09" db="EMBL/GenBank/DDBJ databases">
        <authorList>
            <person name="Magalhaes I.L.F."/>
            <person name="Oliveira U."/>
            <person name="Santos F.R."/>
            <person name="Vidigal T.H.D.A."/>
            <person name="Brescovit A.D."/>
            <person name="Santos A.J."/>
        </authorList>
    </citation>
    <scope>NUCLEOTIDE SEQUENCE</scope>
    <source>
        <tissue evidence="1">Shoot tissue taken approximately 20 cm above the soil surface</tissue>
    </source>
</reference>